<comment type="caution">
    <text evidence="10">The sequence shown here is derived from an EMBL/GenBank/DDBJ whole genome shotgun (WGS) entry which is preliminary data.</text>
</comment>
<evidence type="ECO:0000256" key="7">
    <source>
        <dbReference type="ARBA" id="ARBA00023128"/>
    </source>
</evidence>
<comment type="similarity">
    <text evidence="2">Belongs to the complex I NDUFA5 subunit family.</text>
</comment>
<dbReference type="Proteomes" id="UP000226031">
    <property type="component" value="Unassembled WGS sequence"/>
</dbReference>
<evidence type="ECO:0000313" key="10">
    <source>
        <dbReference type="EMBL" id="PGH30290.1"/>
    </source>
</evidence>
<dbReference type="InterPro" id="IPR006806">
    <property type="entry name" value="NDUFA5"/>
</dbReference>
<name>A0A2B7ZA85_9EURO</name>
<proteinExistence type="inferred from homology"/>
<feature type="region of interest" description="Disordered" evidence="9">
    <location>
        <begin position="146"/>
        <end position="184"/>
    </location>
</feature>
<dbReference type="EMBL" id="PDND01000181">
    <property type="protein sequence ID" value="PGH30290.1"/>
    <property type="molecule type" value="Genomic_DNA"/>
</dbReference>
<keyword evidence="6" id="KW-0249">Electron transport</keyword>
<keyword evidence="3" id="KW-0813">Transport</keyword>
<evidence type="ECO:0000256" key="8">
    <source>
        <dbReference type="ARBA" id="ARBA00023136"/>
    </source>
</evidence>
<keyword evidence="4" id="KW-0679">Respiratory chain</keyword>
<keyword evidence="8" id="KW-0472">Membrane</keyword>
<reference evidence="10 11" key="1">
    <citation type="submission" date="2017-10" db="EMBL/GenBank/DDBJ databases">
        <title>Comparative genomics in systemic dimorphic fungi from Ajellomycetaceae.</title>
        <authorList>
            <person name="Munoz J.F."/>
            <person name="Mcewen J.G."/>
            <person name="Clay O.K."/>
            <person name="Cuomo C.A."/>
        </authorList>
    </citation>
    <scope>NUCLEOTIDE SEQUENCE [LARGE SCALE GENOMIC DNA]</scope>
    <source>
        <strain evidence="10 11">UAMH4076</strain>
    </source>
</reference>
<dbReference type="Pfam" id="PF04716">
    <property type="entry name" value="ETC_C1_NDUFA5"/>
    <property type="match status" value="1"/>
</dbReference>
<keyword evidence="10" id="KW-0830">Ubiquinone</keyword>
<evidence type="ECO:0000256" key="5">
    <source>
        <dbReference type="ARBA" id="ARBA00022792"/>
    </source>
</evidence>
<evidence type="ECO:0000256" key="4">
    <source>
        <dbReference type="ARBA" id="ARBA00022660"/>
    </source>
</evidence>
<accession>A0A2B7ZA85</accession>
<sequence>MRSTLRLLADVKSARYLQPHAPTGLTGLTTHPRPRQALLILYTTTLKKLQNIPESSVYRQATEALTKQRLKIIESTKPPGYDKWQQEVQQKVAANPDLVKAISTPSGALAGVYWILTGRVSELEKRHYAENMETALRQIKEENEQFEKLPESKKPAVARWSTQQREDEKAEDEEESDAAAPRIDLYEEPALEAAQISEIENQIGAGLIEEVIEVAEGELKLVDDMIKFKVWEELVEKPKPGQWTYFGRDRGGDAS</sequence>
<dbReference type="STRING" id="73230.A0A2B7ZA85"/>
<dbReference type="GO" id="GO:0022904">
    <property type="term" value="P:respiratory electron transport chain"/>
    <property type="evidence" value="ECO:0007669"/>
    <property type="project" value="InterPro"/>
</dbReference>
<comment type="subcellular location">
    <subcellularLocation>
        <location evidence="1">Mitochondrion inner membrane</location>
        <topology evidence="1">Peripheral membrane protein</topology>
        <orientation evidence="1">Matrix side</orientation>
    </subcellularLocation>
</comment>
<dbReference type="PANTHER" id="PTHR12653:SF0">
    <property type="entry name" value="NADH DEHYDROGENASE [UBIQUINONE] 1 ALPHA SUBCOMPLEX SUBUNIT 5"/>
    <property type="match status" value="1"/>
</dbReference>
<keyword evidence="5" id="KW-0999">Mitochondrion inner membrane</keyword>
<dbReference type="AlphaFoldDB" id="A0A2B7ZA85"/>
<evidence type="ECO:0000256" key="6">
    <source>
        <dbReference type="ARBA" id="ARBA00022982"/>
    </source>
</evidence>
<evidence type="ECO:0000256" key="1">
    <source>
        <dbReference type="ARBA" id="ARBA00004443"/>
    </source>
</evidence>
<evidence type="ECO:0000256" key="9">
    <source>
        <dbReference type="SAM" id="MobiDB-lite"/>
    </source>
</evidence>
<evidence type="ECO:0000256" key="3">
    <source>
        <dbReference type="ARBA" id="ARBA00022448"/>
    </source>
</evidence>
<organism evidence="10 11">
    <name type="scientific">[Emmonsia] crescens</name>
    <dbReference type="NCBI Taxonomy" id="73230"/>
    <lineage>
        <taxon>Eukaryota</taxon>
        <taxon>Fungi</taxon>
        <taxon>Dikarya</taxon>
        <taxon>Ascomycota</taxon>
        <taxon>Pezizomycotina</taxon>
        <taxon>Eurotiomycetes</taxon>
        <taxon>Eurotiomycetidae</taxon>
        <taxon>Onygenales</taxon>
        <taxon>Ajellomycetaceae</taxon>
        <taxon>Emergomyces</taxon>
    </lineage>
</organism>
<gene>
    <name evidence="10" type="ORF">GX50_06949</name>
</gene>
<protein>
    <submittedName>
        <fullName evidence="10">NADH dehydrogenase (Ubiquinone) 1 alpha subcomplex 5</fullName>
    </submittedName>
</protein>
<evidence type="ECO:0000313" key="11">
    <source>
        <dbReference type="Proteomes" id="UP000226031"/>
    </source>
</evidence>
<keyword evidence="7" id="KW-0496">Mitochondrion</keyword>
<evidence type="ECO:0000256" key="2">
    <source>
        <dbReference type="ARBA" id="ARBA00010261"/>
    </source>
</evidence>
<dbReference type="PANTHER" id="PTHR12653">
    <property type="entry name" value="NADH-UBIQUINONE OXIDOREDUCTASE 13 KD-B SUBUNIT"/>
    <property type="match status" value="1"/>
</dbReference>
<keyword evidence="11" id="KW-1185">Reference proteome</keyword>
<dbReference type="VEuPathDB" id="FungiDB:EMCG_00215"/>
<dbReference type="GO" id="GO:0005743">
    <property type="term" value="C:mitochondrial inner membrane"/>
    <property type="evidence" value="ECO:0007669"/>
    <property type="project" value="UniProtKB-SubCell"/>
</dbReference>